<proteinExistence type="predicted"/>
<gene>
    <name evidence="2" type="ORF">Pla163_13240</name>
</gene>
<name>A0A518CYE5_9BACT</name>
<dbReference type="EMBL" id="CP036290">
    <property type="protein sequence ID" value="QDU84217.1"/>
    <property type="molecule type" value="Genomic_DNA"/>
</dbReference>
<feature type="transmembrane region" description="Helical" evidence="1">
    <location>
        <begin position="255"/>
        <end position="275"/>
    </location>
</feature>
<dbReference type="RefSeq" id="WP_145185369.1">
    <property type="nucleotide sequence ID" value="NZ_CP036290.1"/>
</dbReference>
<keyword evidence="1" id="KW-0472">Membrane</keyword>
<evidence type="ECO:0000256" key="1">
    <source>
        <dbReference type="SAM" id="Phobius"/>
    </source>
</evidence>
<organism evidence="2 3">
    <name type="scientific">Rohdeia mirabilis</name>
    <dbReference type="NCBI Taxonomy" id="2528008"/>
    <lineage>
        <taxon>Bacteria</taxon>
        <taxon>Pseudomonadati</taxon>
        <taxon>Planctomycetota</taxon>
        <taxon>Planctomycetia</taxon>
        <taxon>Planctomycetia incertae sedis</taxon>
        <taxon>Rohdeia</taxon>
    </lineage>
</organism>
<dbReference type="Proteomes" id="UP000319342">
    <property type="component" value="Chromosome"/>
</dbReference>
<feature type="transmembrane region" description="Helical" evidence="1">
    <location>
        <begin position="203"/>
        <end position="225"/>
    </location>
</feature>
<dbReference type="AlphaFoldDB" id="A0A518CYE5"/>
<accession>A0A518CYE5</accession>
<feature type="transmembrane region" description="Helical" evidence="1">
    <location>
        <begin position="170"/>
        <end position="191"/>
    </location>
</feature>
<keyword evidence="3" id="KW-1185">Reference proteome</keyword>
<sequence>MIELFLALVAGRLGLGLLPAGEAGSRRLLDPVHALAPAAVLGIAVWRSGQIAGRAAFGVDDFGPWALLALAGLALVQRALGPAGLVPRHERHERPAPLGLRAASGVCWSALVAVAAAREDPYLAAVLVAAWLVELGCERVGVAATARRLVGLASLGAFVLWTWLDDGPRPLVFTPTLALSLGGWAFAAGWIRRADRRDLVLSCAAFATCGAPLAAVVALGVLAAATARPTLTVVPVAVALAAVVGEWACATEPVWTSHGALALVAGLVGLPLVLVARRRGTSKLRVSATSGAA</sequence>
<evidence type="ECO:0000313" key="3">
    <source>
        <dbReference type="Proteomes" id="UP000319342"/>
    </source>
</evidence>
<keyword evidence="1" id="KW-1133">Transmembrane helix</keyword>
<keyword evidence="1" id="KW-0812">Transmembrane</keyword>
<evidence type="ECO:0000313" key="2">
    <source>
        <dbReference type="EMBL" id="QDU84217.1"/>
    </source>
</evidence>
<reference evidence="2 3" key="1">
    <citation type="submission" date="2019-02" db="EMBL/GenBank/DDBJ databases">
        <title>Deep-cultivation of Planctomycetes and their phenomic and genomic characterization uncovers novel biology.</title>
        <authorList>
            <person name="Wiegand S."/>
            <person name="Jogler M."/>
            <person name="Boedeker C."/>
            <person name="Pinto D."/>
            <person name="Vollmers J."/>
            <person name="Rivas-Marin E."/>
            <person name="Kohn T."/>
            <person name="Peeters S.H."/>
            <person name="Heuer A."/>
            <person name="Rast P."/>
            <person name="Oberbeckmann S."/>
            <person name="Bunk B."/>
            <person name="Jeske O."/>
            <person name="Meyerdierks A."/>
            <person name="Storesund J.E."/>
            <person name="Kallscheuer N."/>
            <person name="Luecker S."/>
            <person name="Lage O.M."/>
            <person name="Pohl T."/>
            <person name="Merkel B.J."/>
            <person name="Hornburger P."/>
            <person name="Mueller R.-W."/>
            <person name="Bruemmer F."/>
            <person name="Labrenz M."/>
            <person name="Spormann A.M."/>
            <person name="Op den Camp H."/>
            <person name="Overmann J."/>
            <person name="Amann R."/>
            <person name="Jetten M.S.M."/>
            <person name="Mascher T."/>
            <person name="Medema M.H."/>
            <person name="Devos D.P."/>
            <person name="Kaster A.-K."/>
            <person name="Ovreas L."/>
            <person name="Rohde M."/>
            <person name="Galperin M.Y."/>
            <person name="Jogler C."/>
        </authorList>
    </citation>
    <scope>NUCLEOTIDE SEQUENCE [LARGE SCALE GENOMIC DNA]</scope>
    <source>
        <strain evidence="2 3">Pla163</strain>
    </source>
</reference>
<protein>
    <submittedName>
        <fullName evidence="2">Uncharacterized protein</fullName>
    </submittedName>
</protein>